<sequence>MADYYGTVAGADAYHLARGNAAWAVATEADKESALARASAYIDGLGTQLPATGCVLSFPGRKVGGRDQALQWPRTGATDRNGDPIDAGAVPREVEQATYEGALRELVKPGSLNPDYVASKAVKRAKVGPLETEFFGPDDVDGQPNKPVVGIINDILAPIMVLRCPLPAVVVV</sequence>
<dbReference type="RefSeq" id="WP_054572996.1">
    <property type="nucleotide sequence ID" value="NZ_LKKS01000101.1"/>
</dbReference>
<organism evidence="2 3">
    <name type="scientific">Pseudomonas putida</name>
    <name type="common">Arthrobacter siderocapsulatus</name>
    <dbReference type="NCBI Taxonomy" id="303"/>
    <lineage>
        <taxon>Bacteria</taxon>
        <taxon>Pseudomonadati</taxon>
        <taxon>Pseudomonadota</taxon>
        <taxon>Gammaproteobacteria</taxon>
        <taxon>Pseudomonadales</taxon>
        <taxon>Pseudomonadaceae</taxon>
        <taxon>Pseudomonas</taxon>
    </lineage>
</organism>
<dbReference type="Pfam" id="PF20557">
    <property type="entry name" value="DnaT_2"/>
    <property type="match status" value="1"/>
</dbReference>
<gene>
    <name evidence="2" type="ORF">HB13667_16305</name>
</gene>
<proteinExistence type="predicted"/>
<name>A0A0P7CNP0_PSEPU</name>
<feature type="domain" description="Putative DnaT-like" evidence="1">
    <location>
        <begin position="2"/>
        <end position="160"/>
    </location>
</feature>
<protein>
    <recommendedName>
        <fullName evidence="1">Putative DnaT-like domain-containing protein</fullName>
    </recommendedName>
</protein>
<dbReference type="InterPro" id="IPR046787">
    <property type="entry name" value="DnaT_2"/>
</dbReference>
<evidence type="ECO:0000259" key="1">
    <source>
        <dbReference type="Pfam" id="PF20557"/>
    </source>
</evidence>
<comment type="caution">
    <text evidence="2">The sequence shown here is derived from an EMBL/GenBank/DDBJ whole genome shotgun (WGS) entry which is preliminary data.</text>
</comment>
<evidence type="ECO:0000313" key="2">
    <source>
        <dbReference type="EMBL" id="KPM62971.1"/>
    </source>
</evidence>
<evidence type="ECO:0000313" key="3">
    <source>
        <dbReference type="Proteomes" id="UP000050437"/>
    </source>
</evidence>
<accession>A0A0P7CNP0</accession>
<dbReference type="AlphaFoldDB" id="A0A0P7CNP0"/>
<reference evidence="2 3" key="1">
    <citation type="submission" date="2015-10" db="EMBL/GenBank/DDBJ databases">
        <title>Pseudomonas putida clinical strains.</title>
        <authorList>
            <person name="Molina L."/>
            <person name="Udaondo Z."/>
        </authorList>
    </citation>
    <scope>NUCLEOTIDE SEQUENCE [LARGE SCALE GENOMIC DNA]</scope>
    <source>
        <strain evidence="2 3">HB13667</strain>
    </source>
</reference>
<dbReference type="Proteomes" id="UP000050437">
    <property type="component" value="Unassembled WGS sequence"/>
</dbReference>
<dbReference type="EMBL" id="LKKS01000101">
    <property type="protein sequence ID" value="KPM62971.1"/>
    <property type="molecule type" value="Genomic_DNA"/>
</dbReference>